<dbReference type="KEGG" id="wei:EQG49_01805"/>
<accession>A0A4P6YRL9</accession>
<name>A0A4P6YRL9_9LACO</name>
<organism evidence="4 5">
    <name type="scientific">Periweissella cryptocerci</name>
    <dbReference type="NCBI Taxonomy" id="2506420"/>
    <lineage>
        <taxon>Bacteria</taxon>
        <taxon>Bacillati</taxon>
        <taxon>Bacillota</taxon>
        <taxon>Bacilli</taxon>
        <taxon>Lactobacillales</taxon>
        <taxon>Lactobacillaceae</taxon>
        <taxon>Periweissella</taxon>
    </lineage>
</organism>
<proteinExistence type="predicted"/>
<dbReference type="InterPro" id="IPR023365">
    <property type="entry name" value="Sortase_dom-sf"/>
</dbReference>
<dbReference type="SUPFAM" id="SSF63817">
    <property type="entry name" value="Sortase"/>
    <property type="match status" value="1"/>
</dbReference>
<sequence length="269" mass="29725">MRQLSLINKNMEGFVMKKRLLLVPIIAVGLLISCGQSQATNKQPEQKQATSQSSSSIKKTAPSSSSSQVAAQSSSTPVTKQATSTQTEEIDVPITRTAARNHYQKPKGKHVSASYNNKYMAHVVSRARTNDEERSARAVTKKRKDTITIKGHVIPWKLDHSAKAAPADEVGAWFGSGSTTDGKTTHFIGHNPGVFSPVMHLKKGDAITVVDKKDHKRVYHVTKVIDMYDWGLDVRTKKNEDYQILEAPGERITLQTCITETINRVVFAK</sequence>
<evidence type="ECO:0000256" key="3">
    <source>
        <dbReference type="SAM" id="MobiDB-lite"/>
    </source>
</evidence>
<dbReference type="Proteomes" id="UP000292886">
    <property type="component" value="Chromosome"/>
</dbReference>
<feature type="compositionally biased region" description="Low complexity" evidence="3">
    <location>
        <begin position="46"/>
        <end position="76"/>
    </location>
</feature>
<dbReference type="InterPro" id="IPR005754">
    <property type="entry name" value="Sortase"/>
</dbReference>
<dbReference type="PROSITE" id="PS51257">
    <property type="entry name" value="PROKAR_LIPOPROTEIN"/>
    <property type="match status" value="1"/>
</dbReference>
<dbReference type="OrthoDB" id="3177627at2"/>
<protein>
    <submittedName>
        <fullName evidence="4">Sortase</fullName>
    </submittedName>
</protein>
<feature type="active site" description="Acyl-thioester intermediate" evidence="2">
    <location>
        <position position="257"/>
    </location>
</feature>
<keyword evidence="5" id="KW-1185">Reference proteome</keyword>
<evidence type="ECO:0000313" key="5">
    <source>
        <dbReference type="Proteomes" id="UP000292886"/>
    </source>
</evidence>
<keyword evidence="1" id="KW-0378">Hydrolase</keyword>
<evidence type="ECO:0000313" key="4">
    <source>
        <dbReference type="EMBL" id="QBO35284.1"/>
    </source>
</evidence>
<feature type="active site" description="Proton donor/acceptor" evidence="2">
    <location>
        <position position="190"/>
    </location>
</feature>
<feature type="compositionally biased region" description="Polar residues" evidence="3">
    <location>
        <begin position="77"/>
        <end position="87"/>
    </location>
</feature>
<gene>
    <name evidence="4" type="ORF">EQG49_01805</name>
</gene>
<evidence type="ECO:0000256" key="1">
    <source>
        <dbReference type="ARBA" id="ARBA00022801"/>
    </source>
</evidence>
<evidence type="ECO:0000256" key="2">
    <source>
        <dbReference type="PIRSR" id="PIRSR605754-1"/>
    </source>
</evidence>
<reference evidence="5" key="1">
    <citation type="submission" date="2019-03" db="EMBL/GenBank/DDBJ databases">
        <title>Weissella sp. 26KH-42 Genome sequencing.</title>
        <authorList>
            <person name="Heo J."/>
            <person name="Kim S.-J."/>
            <person name="Kim J.-S."/>
            <person name="Hong S.-B."/>
            <person name="Kwon S.-W."/>
        </authorList>
    </citation>
    <scope>NUCLEOTIDE SEQUENCE [LARGE SCALE GENOMIC DNA]</scope>
    <source>
        <strain evidence="5">26KH-42</strain>
    </source>
</reference>
<dbReference type="AlphaFoldDB" id="A0A4P6YRL9"/>
<dbReference type="Gene3D" id="2.40.260.10">
    <property type="entry name" value="Sortase"/>
    <property type="match status" value="1"/>
</dbReference>
<dbReference type="Pfam" id="PF04203">
    <property type="entry name" value="Sortase"/>
    <property type="match status" value="1"/>
</dbReference>
<dbReference type="GO" id="GO:0016787">
    <property type="term" value="F:hydrolase activity"/>
    <property type="evidence" value="ECO:0007669"/>
    <property type="project" value="UniProtKB-KW"/>
</dbReference>
<feature type="region of interest" description="Disordered" evidence="3">
    <location>
        <begin position="39"/>
        <end position="111"/>
    </location>
</feature>
<dbReference type="EMBL" id="CP037940">
    <property type="protein sequence ID" value="QBO35284.1"/>
    <property type="molecule type" value="Genomic_DNA"/>
</dbReference>